<evidence type="ECO:0000313" key="9">
    <source>
        <dbReference type="Proteomes" id="UP001153618"/>
    </source>
</evidence>
<accession>A0A9W4HA11</accession>
<dbReference type="InterPro" id="IPR023631">
    <property type="entry name" value="Amidase_dom"/>
</dbReference>
<feature type="active site" description="Charge relay system" evidence="5">
    <location>
        <position position="196"/>
    </location>
</feature>
<dbReference type="Pfam" id="PF01425">
    <property type="entry name" value="Amidase"/>
    <property type="match status" value="1"/>
</dbReference>
<dbReference type="FunFam" id="3.90.1300.10:FF:000003">
    <property type="entry name" value="Amidase signature enzyme"/>
    <property type="match status" value="1"/>
</dbReference>
<comment type="catalytic activity">
    <reaction evidence="1">
        <text>a monocarboxylic acid amide + H2O = a monocarboxylate + NH4(+)</text>
        <dbReference type="Rhea" id="RHEA:12020"/>
        <dbReference type="ChEBI" id="CHEBI:15377"/>
        <dbReference type="ChEBI" id="CHEBI:28938"/>
        <dbReference type="ChEBI" id="CHEBI:35757"/>
        <dbReference type="ChEBI" id="CHEBI:83628"/>
        <dbReference type="EC" id="3.5.1.4"/>
    </reaction>
</comment>
<feature type="binding site" evidence="6">
    <location>
        <begin position="216"/>
        <end position="219"/>
    </location>
    <ligand>
        <name>substrate</name>
    </ligand>
</feature>
<dbReference type="SUPFAM" id="SSF75304">
    <property type="entry name" value="Amidase signature (AS) enzymes"/>
    <property type="match status" value="1"/>
</dbReference>
<keyword evidence="9" id="KW-1185">Reference proteome</keyword>
<gene>
    <name evidence="8" type="ORF">POLS_LOCUS287</name>
</gene>
<evidence type="ECO:0000256" key="5">
    <source>
        <dbReference type="PIRSR" id="PIRSR001221-1"/>
    </source>
</evidence>
<dbReference type="PANTHER" id="PTHR46072">
    <property type="entry name" value="AMIDASE-RELATED-RELATED"/>
    <property type="match status" value="1"/>
</dbReference>
<proteinExistence type="inferred from homology"/>
<dbReference type="EMBL" id="CAJVOS010000006">
    <property type="protein sequence ID" value="CAG7944273.1"/>
    <property type="molecule type" value="Genomic_DNA"/>
</dbReference>
<feature type="domain" description="Amidase" evidence="7">
    <location>
        <begin position="73"/>
        <end position="557"/>
    </location>
</feature>
<evidence type="ECO:0000259" key="7">
    <source>
        <dbReference type="Pfam" id="PF01425"/>
    </source>
</evidence>
<dbReference type="OrthoDB" id="6428749at2759"/>
<name>A0A9W4HA11_PENOL</name>
<evidence type="ECO:0000313" key="8">
    <source>
        <dbReference type="EMBL" id="CAG7944273.1"/>
    </source>
</evidence>
<evidence type="ECO:0000256" key="4">
    <source>
        <dbReference type="ARBA" id="ARBA00022801"/>
    </source>
</evidence>
<organism evidence="8 9">
    <name type="scientific">Penicillium olsonii</name>
    <dbReference type="NCBI Taxonomy" id="99116"/>
    <lineage>
        <taxon>Eukaryota</taxon>
        <taxon>Fungi</taxon>
        <taxon>Dikarya</taxon>
        <taxon>Ascomycota</taxon>
        <taxon>Pezizomycotina</taxon>
        <taxon>Eurotiomycetes</taxon>
        <taxon>Eurotiomycetidae</taxon>
        <taxon>Eurotiales</taxon>
        <taxon>Aspergillaceae</taxon>
        <taxon>Penicillium</taxon>
    </lineage>
</organism>
<protein>
    <recommendedName>
        <fullName evidence="3">amidase</fullName>
        <ecNumber evidence="3">3.5.1.4</ecNumber>
    </recommendedName>
</protein>
<dbReference type="Gene3D" id="3.90.1300.10">
    <property type="entry name" value="Amidase signature (AS) domain"/>
    <property type="match status" value="1"/>
</dbReference>
<feature type="binding site" evidence="6">
    <location>
        <position position="196"/>
    </location>
    <ligand>
        <name>substrate</name>
    </ligand>
</feature>
<comment type="similarity">
    <text evidence="2">Belongs to the amidase family.</text>
</comment>
<keyword evidence="4" id="KW-0378">Hydrolase</keyword>
<evidence type="ECO:0000256" key="2">
    <source>
        <dbReference type="ARBA" id="ARBA00009199"/>
    </source>
</evidence>
<evidence type="ECO:0000256" key="6">
    <source>
        <dbReference type="PIRSR" id="PIRSR001221-2"/>
    </source>
</evidence>
<dbReference type="PANTHER" id="PTHR46072:SF10">
    <property type="entry name" value="ACETAMIDASE"/>
    <property type="match status" value="1"/>
</dbReference>
<evidence type="ECO:0000256" key="3">
    <source>
        <dbReference type="ARBA" id="ARBA00012922"/>
    </source>
</evidence>
<comment type="caution">
    <text evidence="8">The sequence shown here is derived from an EMBL/GenBank/DDBJ whole genome shotgun (WGS) entry which is preliminary data.</text>
</comment>
<sequence>MSSGEKGPTANLGALLSLPRISADKQQERTLRFAALPRQYHLQITDTDKAVIDKPIEELVHDIQDSTVSPHDVLRVYGKVAKRAQERTNCVTEVLLHDAESWLDSEINLKGPLAGIPVSLKDSINVKGFDTSVGYASLTGKPLLEDGPLVRLLKDAGAVPYVKTALPITLLSFESANGLWGTCRNPHHPAYSPGGSTGGEAALLAQGGRIGIGSDVAGSVRVPAAWSGIYSLRCSTGRWPKAGVNTSMPGQEGVPSVFSPMARTLDDLTYFTRAMIGMEPWKYDHSVHPIAWRNDLEAEAQNKPLRVGLMSSDGVIPPTPAIERALSTTVAALTEAGHTVSEITTPSSTDPFTGLNLAAQLLNSDGCHHFNVPRKSFEPSDPGAIQLSRLAHLPRPFRYLYYLYVRYIRRDKVTATLIRNFGPKSAAQLWTLTASREAFRAAWHKWWDAESQQFDFILCPVNATPALPHTAMHDAVSSCGYTFLWNLLDYSAGVIPVGHVDAVRDALVAPYKTTLKRLGADHGLARGAWKHYDSAKMAGLPTAVQVVGRRWQEEQVLGYMAVVEKALEEYLDPQTGRSCRYTLLEID</sequence>
<dbReference type="GO" id="GO:0004040">
    <property type="term" value="F:amidase activity"/>
    <property type="evidence" value="ECO:0007669"/>
    <property type="project" value="UniProtKB-EC"/>
</dbReference>
<dbReference type="InterPro" id="IPR036928">
    <property type="entry name" value="AS_sf"/>
</dbReference>
<dbReference type="EC" id="3.5.1.4" evidence="3"/>
<reference evidence="8" key="1">
    <citation type="submission" date="2021-07" db="EMBL/GenBank/DDBJ databases">
        <authorList>
            <person name="Branca A.L. A."/>
        </authorList>
    </citation>
    <scope>NUCLEOTIDE SEQUENCE</scope>
</reference>
<feature type="binding site" evidence="6">
    <location>
        <position position="170"/>
    </location>
    <ligand>
        <name>substrate</name>
    </ligand>
</feature>
<dbReference type="PIRSF" id="PIRSF001221">
    <property type="entry name" value="Amidase_fungi"/>
    <property type="match status" value="1"/>
</dbReference>
<feature type="active site" description="Charge relay system" evidence="5">
    <location>
        <position position="121"/>
    </location>
</feature>
<dbReference type="Proteomes" id="UP001153618">
    <property type="component" value="Unassembled WGS sequence"/>
</dbReference>
<evidence type="ECO:0000256" key="1">
    <source>
        <dbReference type="ARBA" id="ARBA00001311"/>
    </source>
</evidence>
<feature type="active site" description="Acyl-ester intermediate" evidence="5">
    <location>
        <position position="219"/>
    </location>
</feature>
<dbReference type="AlphaFoldDB" id="A0A9W4HA11"/>